<reference evidence="1 2" key="1">
    <citation type="journal article" date="2003" name="PLoS Biol.">
        <title>The genome sequence of Caenorhabditis briggsae: a platform for comparative genomics.</title>
        <authorList>
            <person name="Stein L.D."/>
            <person name="Bao Z."/>
            <person name="Blasiar D."/>
            <person name="Blumenthal T."/>
            <person name="Brent M.R."/>
            <person name="Chen N."/>
            <person name="Chinwalla A."/>
            <person name="Clarke L."/>
            <person name="Clee C."/>
            <person name="Coghlan A."/>
            <person name="Coulson A."/>
            <person name="D'Eustachio P."/>
            <person name="Fitch D.H."/>
            <person name="Fulton L.A."/>
            <person name="Fulton R.E."/>
            <person name="Griffiths-Jones S."/>
            <person name="Harris T.W."/>
            <person name="Hillier L.W."/>
            <person name="Kamath R."/>
            <person name="Kuwabara P.E."/>
            <person name="Mardis E.R."/>
            <person name="Marra M.A."/>
            <person name="Miner T.L."/>
            <person name="Minx P."/>
            <person name="Mullikin J.C."/>
            <person name="Plumb R.W."/>
            <person name="Rogers J."/>
            <person name="Schein J.E."/>
            <person name="Sohrmann M."/>
            <person name="Spieth J."/>
            <person name="Stajich J.E."/>
            <person name="Wei C."/>
            <person name="Willey D."/>
            <person name="Wilson R.K."/>
            <person name="Durbin R."/>
            <person name="Waterston R.H."/>
        </authorList>
    </citation>
    <scope>NUCLEOTIDE SEQUENCE [LARGE SCALE GENOMIC DNA]</scope>
    <source>
        <strain evidence="1 2">AF16</strain>
    </source>
</reference>
<reference evidence="1 2" key="2">
    <citation type="journal article" date="2011" name="PLoS Genet.">
        <title>Caenorhabditis briggsae recombinant inbred line genotypes reveal inter-strain incompatibility and the evolution of recombination.</title>
        <authorList>
            <person name="Ross J.A."/>
            <person name="Koboldt D.C."/>
            <person name="Staisch J.E."/>
            <person name="Chamberlin H.M."/>
            <person name="Gupta B.P."/>
            <person name="Miller R.D."/>
            <person name="Baird S.E."/>
            <person name="Haag E.S."/>
        </authorList>
    </citation>
    <scope>NUCLEOTIDE SEQUENCE [LARGE SCALE GENOMIC DNA]</scope>
    <source>
        <strain evidence="1 2">AF16</strain>
    </source>
</reference>
<evidence type="ECO:0000313" key="2">
    <source>
        <dbReference type="Proteomes" id="UP000008549"/>
    </source>
</evidence>
<dbReference type="SUPFAM" id="SSF52540">
    <property type="entry name" value="P-loop containing nucleoside triphosphate hydrolases"/>
    <property type="match status" value="1"/>
</dbReference>
<dbReference type="FunFam" id="3.40.50.300:FF:001447">
    <property type="entry name" value="Ras-related protein Rab-1B"/>
    <property type="match status" value="1"/>
</dbReference>
<dbReference type="Pfam" id="PF00071">
    <property type="entry name" value="Ras"/>
    <property type="match status" value="2"/>
</dbReference>
<gene>
    <name evidence="3" type="primary">rab-30</name>
    <name evidence="1" type="synonym">Cbr-rab-30</name>
    <name evidence="3" type="ORF">CBG18357</name>
    <name evidence="1" type="ORF">CBG_18357</name>
</gene>
<organism evidence="1 2">
    <name type="scientific">Caenorhabditis briggsae</name>
    <dbReference type="NCBI Taxonomy" id="6238"/>
    <lineage>
        <taxon>Eukaryota</taxon>
        <taxon>Metazoa</taxon>
        <taxon>Ecdysozoa</taxon>
        <taxon>Nematoda</taxon>
        <taxon>Chromadorea</taxon>
        <taxon>Rhabditida</taxon>
        <taxon>Rhabditina</taxon>
        <taxon>Rhabditomorpha</taxon>
        <taxon>Rhabditoidea</taxon>
        <taxon>Rhabditidae</taxon>
        <taxon>Peloderinae</taxon>
        <taxon>Caenorhabditis</taxon>
    </lineage>
</organism>
<keyword evidence="2" id="KW-1185">Reference proteome</keyword>
<name>A8XSI8_CAEBR</name>
<dbReference type="SMART" id="SM00173">
    <property type="entry name" value="RAS"/>
    <property type="match status" value="1"/>
</dbReference>
<dbReference type="STRING" id="6238.A8XSI8"/>
<dbReference type="InterPro" id="IPR027417">
    <property type="entry name" value="P-loop_NTPase"/>
</dbReference>
<dbReference type="InParanoid" id="A8XSI8"/>
<dbReference type="Proteomes" id="UP000008549">
    <property type="component" value="Unassembled WGS sequence"/>
</dbReference>
<dbReference type="PANTHER" id="PTHR47979">
    <property type="entry name" value="DRAB11-RELATED"/>
    <property type="match status" value="1"/>
</dbReference>
<protein>
    <submittedName>
        <fullName evidence="1">Protein CBR-RAB-30</fullName>
    </submittedName>
</protein>
<dbReference type="GO" id="GO:0016192">
    <property type="term" value="P:vesicle-mediated transport"/>
    <property type="evidence" value="ECO:0000318"/>
    <property type="project" value="GO_Central"/>
</dbReference>
<dbReference type="GO" id="GO:0005525">
    <property type="term" value="F:GTP binding"/>
    <property type="evidence" value="ECO:0000318"/>
    <property type="project" value="GO_Central"/>
</dbReference>
<evidence type="ECO:0000313" key="1">
    <source>
        <dbReference type="EMBL" id="CAP35830.2"/>
    </source>
</evidence>
<dbReference type="WormBase" id="CBG18357">
    <property type="protein sequence ID" value="CBP04280"/>
    <property type="gene ID" value="WBGene00037800"/>
    <property type="gene designation" value="Cbr-rab-30"/>
</dbReference>
<proteinExistence type="predicted"/>
<sequence length="268" mass="30513">MKDREGPWRGDWSPKRTAAHSRTGTILPLNEEREFSVSQLAMQTFVSLLCLYVRHHWMEDYKYLFKVVLVGNAGVGKTCLVRKFTQGIFPPGQSATIGVDFMIKTVKVGNDKIKKCTCHRVSLRRFMSAFVRLSSRVAGRNRKLCEPASFKNSCWYVAMQILIRLIFSVSAGNKVDKGDEREVPERIGRDFSDVNHFDYFLETSALDATNVDQLFEQVATRLTNDMKITDERVHQYRADATNSSSNQGGPIKLIDRAQTQLNSCCSRQ</sequence>
<dbReference type="SMART" id="SM00175">
    <property type="entry name" value="RAB"/>
    <property type="match status" value="1"/>
</dbReference>
<dbReference type="eggNOG" id="KOG0095">
    <property type="taxonomic scope" value="Eukaryota"/>
</dbReference>
<dbReference type="AlphaFoldDB" id="A8XSI8"/>
<dbReference type="GO" id="GO:0003924">
    <property type="term" value="F:GTPase activity"/>
    <property type="evidence" value="ECO:0000318"/>
    <property type="project" value="GO_Central"/>
</dbReference>
<dbReference type="GO" id="GO:0031985">
    <property type="term" value="C:Golgi cisterna"/>
    <property type="evidence" value="ECO:0000318"/>
    <property type="project" value="GO_Central"/>
</dbReference>
<accession>A8XSI8</accession>
<dbReference type="PROSITE" id="PS51419">
    <property type="entry name" value="RAB"/>
    <property type="match status" value="1"/>
</dbReference>
<dbReference type="GO" id="GO:0005802">
    <property type="term" value="C:trans-Golgi network"/>
    <property type="evidence" value="ECO:0000318"/>
    <property type="project" value="GO_Central"/>
</dbReference>
<evidence type="ECO:0000313" key="3">
    <source>
        <dbReference type="WormBase" id="CBG18357"/>
    </source>
</evidence>
<dbReference type="InterPro" id="IPR050209">
    <property type="entry name" value="Rab_GTPases_membrane_traffic"/>
</dbReference>
<dbReference type="InterPro" id="IPR001806">
    <property type="entry name" value="Small_GTPase"/>
</dbReference>
<dbReference type="EMBL" id="HE600936">
    <property type="protein sequence ID" value="CAP35830.2"/>
    <property type="molecule type" value="Genomic_DNA"/>
</dbReference>
<dbReference type="HOGENOM" id="CLU_041217_23_0_1"/>
<dbReference type="Gene3D" id="3.40.50.300">
    <property type="entry name" value="P-loop containing nucleotide triphosphate hydrolases"/>
    <property type="match status" value="2"/>
</dbReference>
<dbReference type="FunCoup" id="A8XSI8">
    <property type="interactions" value="1413"/>
</dbReference>
<dbReference type="PRINTS" id="PR00449">
    <property type="entry name" value="RASTRNSFRMNG"/>
</dbReference>